<reference evidence="1" key="2">
    <citation type="submission" date="2023-02" db="EMBL/GenBank/DDBJ databases">
        <title>'Rhodoalgimonas zhirmunskyi' gen. nov., isolated from a red alga.</title>
        <authorList>
            <person name="Nedashkovskaya O.I."/>
            <person name="Otstavnykh N.Y."/>
            <person name="Bystritskaya E.P."/>
            <person name="Balabanova L.A."/>
            <person name="Isaeva M.P."/>
        </authorList>
    </citation>
    <scope>NUCLEOTIDE SEQUENCE</scope>
    <source>
        <strain evidence="1">KCTC 52189</strain>
    </source>
</reference>
<dbReference type="RefSeq" id="WP_306734035.1">
    <property type="nucleotide sequence ID" value="NZ_JANHAX010000001.1"/>
</dbReference>
<keyword evidence="2" id="KW-1185">Reference proteome</keyword>
<dbReference type="EMBL" id="JANHAX010000001">
    <property type="protein sequence ID" value="MDQ2088772.1"/>
    <property type="molecule type" value="Genomic_DNA"/>
</dbReference>
<reference evidence="1" key="1">
    <citation type="submission" date="2022-07" db="EMBL/GenBank/DDBJ databases">
        <authorList>
            <person name="Otstavnykh N."/>
            <person name="Isaeva M."/>
            <person name="Bystritskaya E."/>
        </authorList>
    </citation>
    <scope>NUCLEOTIDE SEQUENCE</scope>
    <source>
        <strain evidence="1">KCTC 52189</strain>
    </source>
</reference>
<evidence type="ECO:0000313" key="2">
    <source>
        <dbReference type="Proteomes" id="UP001226762"/>
    </source>
</evidence>
<gene>
    <name evidence="1" type="ORF">NO357_02505</name>
</gene>
<dbReference type="AlphaFoldDB" id="A0AAE3WBJ1"/>
<sequence>MINLRHFLRMSRWARRPPPAWRIKLVLTVIVLALLIAGVERFIGWPDVLTLDPKQPRRLPTN</sequence>
<accession>A0AAE3WBJ1</accession>
<protein>
    <submittedName>
        <fullName evidence="1">Uncharacterized protein</fullName>
    </submittedName>
</protein>
<proteinExistence type="predicted"/>
<name>A0AAE3WBJ1_9RHOB</name>
<comment type="caution">
    <text evidence="1">The sequence shown here is derived from an EMBL/GenBank/DDBJ whole genome shotgun (WGS) entry which is preliminary data.</text>
</comment>
<organism evidence="1 2">
    <name type="scientific">Marimonas arenosa</name>
    <dbReference type="NCBI Taxonomy" id="1795305"/>
    <lineage>
        <taxon>Bacteria</taxon>
        <taxon>Pseudomonadati</taxon>
        <taxon>Pseudomonadota</taxon>
        <taxon>Alphaproteobacteria</taxon>
        <taxon>Rhodobacterales</taxon>
        <taxon>Paracoccaceae</taxon>
        <taxon>Marimonas</taxon>
    </lineage>
</organism>
<evidence type="ECO:0000313" key="1">
    <source>
        <dbReference type="EMBL" id="MDQ2088772.1"/>
    </source>
</evidence>
<dbReference type="Proteomes" id="UP001226762">
    <property type="component" value="Unassembled WGS sequence"/>
</dbReference>